<dbReference type="Gene3D" id="2.60.40.2630">
    <property type="match status" value="1"/>
</dbReference>
<dbReference type="InterPro" id="IPR025049">
    <property type="entry name" value="Mfa-like_1"/>
</dbReference>
<gene>
    <name evidence="2" type="ORF">KQP68_24220</name>
</gene>
<sequence length="638" mass="69713">MWNMKKYRIVVGVWMLLLSSASCMDDTGRYGQDNRNYRITASIEDANVASRVADKNNRTSFTKNDEIFIGWSGSASYKYLCSGTDNVFVPNASDANRELWTGLLNASSTKEVYAWYGTMSSTLPAVGTNISIPPDQTSDSKMLSAICMAAHQSASSTTNTLDFTFHHLTARLFISVDVVDDIVMQEDVMGATARLNRIYTAGNVATDTSSKEYLLNVPTDKAGTGSIRMNRSWSDQEAFHLDFECLLPPQILGEEQNVTIILANGKEYDCHVSADLTLAAGQKTILTAELKASESSTFQPKLTTIPNATSAFSGNRLFCAIKDNSTDEFSYHIYDLQPDGSWGEGVLVYEDEAGTTPFPTNQYKSILKKSPAIDISGDYVVVSADTGNNNNSTFFIKKSKTTGKWYCANGQIQGHGYSVCISNDFLVSGNHVNSGSAYNHAYIYPIDEDGNLGAVQDSPAGIGAYKCSIYGNILATNTGVYEYDESDGGWKKLFNTAYGKTQRVATDGKRVIAQDGSSISDVRIYNVETHLEEAWDGAKARAAQSRPIGIYGNYALAGTTTAINICYRDPGTGKWSIINPDGGFLEMMKHWDPSITLTEISGENLVIKGTRAMIVSSGSSFFIENIDKMVEDYLANPY</sequence>
<evidence type="ECO:0000256" key="1">
    <source>
        <dbReference type="SAM" id="SignalP"/>
    </source>
</evidence>
<feature type="chain" id="PRO_5044476666" evidence="1">
    <location>
        <begin position="25"/>
        <end position="638"/>
    </location>
</feature>
<dbReference type="PROSITE" id="PS51257">
    <property type="entry name" value="PROKAR_LIPOPROTEIN"/>
    <property type="match status" value="1"/>
</dbReference>
<evidence type="ECO:0000313" key="2">
    <source>
        <dbReference type="EMBL" id="UYU66626.1"/>
    </source>
</evidence>
<proteinExistence type="predicted"/>
<feature type="signal peptide" evidence="1">
    <location>
        <begin position="1"/>
        <end position="24"/>
    </location>
</feature>
<protein>
    <submittedName>
        <fullName evidence="2">Fimbrillin family protein</fullName>
    </submittedName>
</protein>
<dbReference type="AlphaFoldDB" id="A0AAQ2PMJ8"/>
<keyword evidence="1" id="KW-0732">Signal</keyword>
<dbReference type="Pfam" id="PF13149">
    <property type="entry name" value="Mfa_like_1"/>
    <property type="match status" value="1"/>
</dbReference>
<organism evidence="2 3">
    <name type="scientific">Bacteroides thetaiotaomicron</name>
    <dbReference type="NCBI Taxonomy" id="818"/>
    <lineage>
        <taxon>Bacteria</taxon>
        <taxon>Pseudomonadati</taxon>
        <taxon>Bacteroidota</taxon>
        <taxon>Bacteroidia</taxon>
        <taxon>Bacteroidales</taxon>
        <taxon>Bacteroidaceae</taxon>
        <taxon>Bacteroides</taxon>
    </lineage>
</organism>
<evidence type="ECO:0000313" key="3">
    <source>
        <dbReference type="Proteomes" id="UP001156218"/>
    </source>
</evidence>
<dbReference type="EMBL" id="CP083680">
    <property type="protein sequence ID" value="UYU66626.1"/>
    <property type="molecule type" value="Genomic_DNA"/>
</dbReference>
<dbReference type="SUPFAM" id="SSF50998">
    <property type="entry name" value="Quinoprotein alcohol dehydrogenase-like"/>
    <property type="match status" value="1"/>
</dbReference>
<name>A0AAQ2PMJ8_BACT4</name>
<dbReference type="RefSeq" id="WP_129655210.1">
    <property type="nucleotide sequence ID" value="NZ_CAXTGV010000003.1"/>
</dbReference>
<reference evidence="2 3" key="1">
    <citation type="submission" date="2021-06" db="EMBL/GenBank/DDBJ databases">
        <title>Interrogation of the integrated mobile genetic elements in gut-associated Bacteroides with a consensus prediction approach.</title>
        <authorList>
            <person name="Campbell D.E."/>
            <person name="Leigh J.R."/>
            <person name="Kim T."/>
            <person name="England W."/>
            <person name="Whitaker R.J."/>
            <person name="Degnan P.H."/>
        </authorList>
    </citation>
    <scope>NUCLEOTIDE SEQUENCE [LARGE SCALE GENOMIC DNA]</scope>
    <source>
        <strain evidence="2 3">WAL8669</strain>
    </source>
</reference>
<accession>A0AAQ2PMJ8</accession>
<dbReference type="Proteomes" id="UP001156218">
    <property type="component" value="Chromosome"/>
</dbReference>
<dbReference type="InterPro" id="IPR011047">
    <property type="entry name" value="Quinoprotein_ADH-like_sf"/>
</dbReference>